<dbReference type="Proteomes" id="UP001164250">
    <property type="component" value="Chromosome 8"/>
</dbReference>
<reference evidence="2" key="1">
    <citation type="journal article" date="2023" name="G3 (Bethesda)">
        <title>Genome assembly and association tests identify interacting loci associated with vigor, precocity, and sex in interspecific pistachio rootstocks.</title>
        <authorList>
            <person name="Palmer W."/>
            <person name="Jacygrad E."/>
            <person name="Sagayaradj S."/>
            <person name="Cavanaugh K."/>
            <person name="Han R."/>
            <person name="Bertier L."/>
            <person name="Beede B."/>
            <person name="Kafkas S."/>
            <person name="Golino D."/>
            <person name="Preece J."/>
            <person name="Michelmore R."/>
        </authorList>
    </citation>
    <scope>NUCLEOTIDE SEQUENCE [LARGE SCALE GENOMIC DNA]</scope>
</reference>
<accession>A0ACC1AYJ8</accession>
<proteinExistence type="predicted"/>
<evidence type="ECO:0000313" key="1">
    <source>
        <dbReference type="EMBL" id="KAJ0091709.1"/>
    </source>
</evidence>
<keyword evidence="2" id="KW-1185">Reference proteome</keyword>
<protein>
    <submittedName>
        <fullName evidence="1">Uncharacterized protein</fullName>
    </submittedName>
</protein>
<gene>
    <name evidence="1" type="ORF">Patl1_14578</name>
</gene>
<organism evidence="1 2">
    <name type="scientific">Pistacia atlantica</name>
    <dbReference type="NCBI Taxonomy" id="434234"/>
    <lineage>
        <taxon>Eukaryota</taxon>
        <taxon>Viridiplantae</taxon>
        <taxon>Streptophyta</taxon>
        <taxon>Embryophyta</taxon>
        <taxon>Tracheophyta</taxon>
        <taxon>Spermatophyta</taxon>
        <taxon>Magnoliopsida</taxon>
        <taxon>eudicotyledons</taxon>
        <taxon>Gunneridae</taxon>
        <taxon>Pentapetalae</taxon>
        <taxon>rosids</taxon>
        <taxon>malvids</taxon>
        <taxon>Sapindales</taxon>
        <taxon>Anacardiaceae</taxon>
        <taxon>Pistacia</taxon>
    </lineage>
</organism>
<comment type="caution">
    <text evidence="1">The sequence shown here is derived from an EMBL/GenBank/DDBJ whole genome shotgun (WGS) entry which is preliminary data.</text>
</comment>
<sequence length="36" mass="3890">MTIVNNLLATGHSFPALRHLLLTTMANTTLLLKGLV</sequence>
<dbReference type="EMBL" id="CM047904">
    <property type="protein sequence ID" value="KAJ0091709.1"/>
    <property type="molecule type" value="Genomic_DNA"/>
</dbReference>
<name>A0ACC1AYJ8_9ROSI</name>
<evidence type="ECO:0000313" key="2">
    <source>
        <dbReference type="Proteomes" id="UP001164250"/>
    </source>
</evidence>